<keyword evidence="1" id="KW-0472">Membrane</keyword>
<protein>
    <recommendedName>
        <fullName evidence="4">Transmembrane protein</fullName>
    </recommendedName>
</protein>
<accession>A0AB32XBS3</accession>
<name>A0AB32XBS3_MYCFM</name>
<feature type="transmembrane region" description="Helical" evidence="1">
    <location>
        <begin position="104"/>
        <end position="125"/>
    </location>
</feature>
<feature type="transmembrane region" description="Helical" evidence="1">
    <location>
        <begin position="67"/>
        <end position="92"/>
    </location>
</feature>
<sequence length="151" mass="17088">MSTENKTESLNKVNNEKLEAKELSYTKWIVICSIIACSFIGFLILLAIIQSIVIATNGYTRSSALTFSLFTLIVGLALGAVWVTITVFSIFLAIYTSEWNDKTFMILFIIGCFIWIVSFVAAILLRKKANVQFFKDEVIVVKKEVEKQEEK</sequence>
<keyword evidence="1" id="KW-1133">Transmembrane helix</keyword>
<evidence type="ECO:0000256" key="1">
    <source>
        <dbReference type="SAM" id="Phobius"/>
    </source>
</evidence>
<evidence type="ECO:0000313" key="2">
    <source>
        <dbReference type="EMBL" id="ADV34412.1"/>
    </source>
</evidence>
<feature type="transmembrane region" description="Helical" evidence="1">
    <location>
        <begin position="28"/>
        <end position="55"/>
    </location>
</feature>
<dbReference type="KEGG" id="mfm:MfeM64YM_0410"/>
<evidence type="ECO:0008006" key="4">
    <source>
        <dbReference type="Google" id="ProtNLM"/>
    </source>
</evidence>
<dbReference type="EMBL" id="CP002458">
    <property type="protein sequence ID" value="ADV34412.1"/>
    <property type="molecule type" value="Genomic_DNA"/>
</dbReference>
<keyword evidence="1" id="KW-0812">Transmembrane</keyword>
<dbReference type="RefSeq" id="WP_013354607.1">
    <property type="nucleotide sequence ID" value="NC_014921.1"/>
</dbReference>
<dbReference type="AlphaFoldDB" id="A0AB32XBS3"/>
<evidence type="ECO:0000313" key="3">
    <source>
        <dbReference type="Proteomes" id="UP000007473"/>
    </source>
</evidence>
<proteinExistence type="predicted"/>
<dbReference type="Proteomes" id="UP000007473">
    <property type="component" value="Chromosome"/>
</dbReference>
<reference evidence="2 3" key="1">
    <citation type="journal article" date="2011" name="J. Bacteriol.">
        <title>Genome sequence of the repetitive-sequence-rich Mycoplasma fermentans strain M64.</title>
        <authorList>
            <person name="Shu H.W."/>
            <person name="Liu T.T."/>
            <person name="Chang H.Y."/>
            <person name="Liu Y.M."/>
            <person name="Wu K.M."/>
            <person name="Shu H.Y."/>
            <person name="Tsai S.F."/>
            <person name="Hsiao K.J."/>
            <person name="Hu W.S."/>
            <person name="Ng W.V."/>
        </authorList>
    </citation>
    <scope>NUCLEOTIDE SEQUENCE [LARGE SCALE GENOMIC DNA]</scope>
    <source>
        <strain evidence="2 3">M64</strain>
    </source>
</reference>
<gene>
    <name evidence="2" type="ordered locus">MfeM64YM_0410</name>
</gene>
<organism evidence="2 3">
    <name type="scientific">Mycoplasmopsis fermentans (strain M64)</name>
    <name type="common">Mycoplasma fermentans</name>
    <dbReference type="NCBI Taxonomy" id="943945"/>
    <lineage>
        <taxon>Bacteria</taxon>
        <taxon>Bacillati</taxon>
        <taxon>Mycoplasmatota</taxon>
        <taxon>Mycoplasmoidales</taxon>
        <taxon>Metamycoplasmataceae</taxon>
        <taxon>Mycoplasmopsis</taxon>
    </lineage>
</organism>